<dbReference type="Pfam" id="PF01435">
    <property type="entry name" value="Peptidase_M48"/>
    <property type="match status" value="1"/>
</dbReference>
<gene>
    <name evidence="12" type="ORF">FEHR0123_LOCUS4682</name>
</gene>
<feature type="binding site" evidence="8">
    <location>
        <position position="307"/>
    </location>
    <ligand>
        <name>Zn(2+)</name>
        <dbReference type="ChEBI" id="CHEBI:29105"/>
        <note>catalytic</note>
    </ligand>
</feature>
<name>A0A7S3I038_9SPIT</name>
<organism evidence="12">
    <name type="scientific">Favella ehrenbergii</name>
    <dbReference type="NCBI Taxonomy" id="182087"/>
    <lineage>
        <taxon>Eukaryota</taxon>
        <taxon>Sar</taxon>
        <taxon>Alveolata</taxon>
        <taxon>Ciliophora</taxon>
        <taxon>Intramacronucleata</taxon>
        <taxon>Spirotrichea</taxon>
        <taxon>Choreotrichia</taxon>
        <taxon>Tintinnida</taxon>
        <taxon>Xystonellidae</taxon>
        <taxon>Favella</taxon>
    </lineage>
</organism>
<evidence type="ECO:0000259" key="11">
    <source>
        <dbReference type="Pfam" id="PF16491"/>
    </source>
</evidence>
<comment type="subcellular location">
    <subcellularLocation>
        <location evidence="9">Endoplasmic reticulum membrane</location>
        <topology evidence="9">Multi-pass membrane protein</topology>
    </subcellularLocation>
</comment>
<protein>
    <recommendedName>
        <fullName evidence="9">CAAX prenyl protease</fullName>
        <ecNumber evidence="9">3.4.24.84</ecNumber>
    </recommendedName>
</protein>
<evidence type="ECO:0000256" key="6">
    <source>
        <dbReference type="ARBA" id="ARBA00044456"/>
    </source>
</evidence>
<evidence type="ECO:0000256" key="5">
    <source>
        <dbReference type="ARBA" id="ARBA00023049"/>
    </source>
</evidence>
<comment type="similarity">
    <text evidence="9">Belongs to the peptidase M48A family.</text>
</comment>
<evidence type="ECO:0000313" key="12">
    <source>
        <dbReference type="EMBL" id="CAE0309766.1"/>
    </source>
</evidence>
<feature type="transmembrane region" description="Helical" evidence="9">
    <location>
        <begin position="243"/>
        <end position="266"/>
    </location>
</feature>
<feature type="binding site" evidence="8">
    <location>
        <position position="233"/>
    </location>
    <ligand>
        <name>Zn(2+)</name>
        <dbReference type="ChEBI" id="CHEBI:29105"/>
        <note>catalytic</note>
    </ligand>
</feature>
<dbReference type="InterPro" id="IPR027057">
    <property type="entry name" value="CAXX_Prtase_1"/>
</dbReference>
<comment type="function">
    <text evidence="9">Proteolytically removes the C-terminal three residues of farnesylated proteins.</text>
</comment>
<evidence type="ECO:0000256" key="3">
    <source>
        <dbReference type="ARBA" id="ARBA00022801"/>
    </source>
</evidence>
<feature type="binding site" evidence="8">
    <location>
        <position position="229"/>
    </location>
    <ligand>
        <name>Zn(2+)</name>
        <dbReference type="ChEBI" id="CHEBI:29105"/>
        <note>catalytic</note>
    </ligand>
</feature>
<dbReference type="AlphaFoldDB" id="A0A7S3I038"/>
<keyword evidence="4 8" id="KW-0862">Zinc</keyword>
<dbReference type="GO" id="GO:0004222">
    <property type="term" value="F:metalloendopeptidase activity"/>
    <property type="evidence" value="ECO:0007669"/>
    <property type="project" value="UniProtKB-UniRule"/>
</dbReference>
<keyword evidence="9" id="KW-0812">Transmembrane</keyword>
<dbReference type="GO" id="GO:0046872">
    <property type="term" value="F:metal ion binding"/>
    <property type="evidence" value="ECO:0007669"/>
    <property type="project" value="UniProtKB-UniRule"/>
</dbReference>
<accession>A0A7S3I038</accession>
<feature type="domain" description="CAAX prenyl protease 1 N-terminal" evidence="11">
    <location>
        <begin position="1"/>
        <end position="155"/>
    </location>
</feature>
<dbReference type="GO" id="GO:0005789">
    <property type="term" value="C:endoplasmic reticulum membrane"/>
    <property type="evidence" value="ECO:0007669"/>
    <property type="project" value="UniProtKB-SubCell"/>
</dbReference>
<evidence type="ECO:0000256" key="9">
    <source>
        <dbReference type="RuleBase" id="RU366005"/>
    </source>
</evidence>
<evidence type="ECO:0000259" key="10">
    <source>
        <dbReference type="Pfam" id="PF01435"/>
    </source>
</evidence>
<dbReference type="Gene3D" id="3.30.2010.10">
    <property type="entry name" value="Metalloproteases ('zincins'), catalytic domain"/>
    <property type="match status" value="1"/>
</dbReference>
<evidence type="ECO:0000256" key="4">
    <source>
        <dbReference type="ARBA" id="ARBA00022833"/>
    </source>
</evidence>
<dbReference type="GO" id="GO:0071586">
    <property type="term" value="P:CAAX-box protein processing"/>
    <property type="evidence" value="ECO:0007669"/>
    <property type="project" value="UniProtKB-UniRule"/>
</dbReference>
<feature type="transmembrane region" description="Helical" evidence="9">
    <location>
        <begin position="12"/>
        <end position="31"/>
    </location>
</feature>
<feature type="transmembrane region" description="Helical" evidence="9">
    <location>
        <begin position="100"/>
        <end position="119"/>
    </location>
</feature>
<evidence type="ECO:0000256" key="8">
    <source>
        <dbReference type="PIRSR" id="PIRSR627057-2"/>
    </source>
</evidence>
<proteinExistence type="inferred from homology"/>
<feature type="transmembrane region" description="Helical" evidence="9">
    <location>
        <begin position="278"/>
        <end position="303"/>
    </location>
</feature>
<dbReference type="Pfam" id="PF16491">
    <property type="entry name" value="Peptidase_M48_N"/>
    <property type="match status" value="1"/>
</dbReference>
<reference evidence="12" key="1">
    <citation type="submission" date="2021-01" db="EMBL/GenBank/DDBJ databases">
        <authorList>
            <person name="Corre E."/>
            <person name="Pelletier E."/>
            <person name="Niang G."/>
            <person name="Scheremetjew M."/>
            <person name="Finn R."/>
            <person name="Kale V."/>
            <person name="Holt S."/>
            <person name="Cochrane G."/>
            <person name="Meng A."/>
            <person name="Brown T."/>
            <person name="Cohen L."/>
        </authorList>
    </citation>
    <scope>NUCLEOTIDE SEQUENCE</scope>
    <source>
        <strain evidence="12">Fehren 1</strain>
    </source>
</reference>
<dbReference type="CDD" id="cd07343">
    <property type="entry name" value="M48A_Zmpste24p_like"/>
    <property type="match status" value="1"/>
</dbReference>
<comment type="cofactor">
    <cofactor evidence="8 9">
        <name>Zn(2+)</name>
        <dbReference type="ChEBI" id="CHEBI:29105"/>
    </cofactor>
    <text evidence="8 9">Binds 1 zinc ion per subunit.</text>
</comment>
<comment type="catalytic activity">
    <reaction evidence="6 9">
        <text>Hydrolyzes the peptide bond -P2-(S-farnesyl or geranylgeranyl)C-P1'-P2'-P3'-COOH where P1' and P2' are amino acids with aliphatic side chains and P3' is any C-terminal residue.</text>
        <dbReference type="EC" id="3.4.24.84"/>
    </reaction>
</comment>
<feature type="active site" evidence="7">
    <location>
        <position position="230"/>
    </location>
</feature>
<feature type="transmembrane region" description="Helical" evidence="9">
    <location>
        <begin position="51"/>
        <end position="79"/>
    </location>
</feature>
<feature type="transmembrane region" description="Helical" evidence="9">
    <location>
        <begin position="131"/>
        <end position="157"/>
    </location>
</feature>
<dbReference type="InterPro" id="IPR001915">
    <property type="entry name" value="Peptidase_M48"/>
</dbReference>
<sequence length="369" mass="41624">MEFSVIHKLFDTALEALLWVFFWYVAIWNWMDHIMSSLGLCSDQPYRNDIMQAYIFTVMLSFIEALINLPFSIYSTFVLEEKYGFNKTTPGTFICDEIKKFIVAMVLFAVIIPLLLWIIHVSGGPTVVITLAAASTGLVIILSILIPTVIVPLFYTYTDLEDGELKTAILKEAEKTDVQVAEIKVIDGSKRSSHSNAFVSGFGSWRKVVLFDTLIAQHPVPEVCAVVNHELGHVVHKHIFQQILMSSLSLILMFSCFAFTLGNKAVIESFGFSNESNFLYLFLFTKLYMPVSTIVNFVSMFFIRRAEYQADAFAVTHGHAQPLKDGLINLFKRNKGPLVADPMYSALNHSHPTLVERLQAIDQATKTQQ</sequence>
<dbReference type="InterPro" id="IPR032456">
    <property type="entry name" value="Peptidase_M48_N"/>
</dbReference>
<keyword evidence="3 9" id="KW-0378">Hydrolase</keyword>
<keyword evidence="1 9" id="KW-0645">Protease</keyword>
<keyword evidence="9" id="KW-0256">Endoplasmic reticulum</keyword>
<evidence type="ECO:0000256" key="2">
    <source>
        <dbReference type="ARBA" id="ARBA00022723"/>
    </source>
</evidence>
<keyword evidence="9" id="KW-1133">Transmembrane helix</keyword>
<dbReference type="PANTHER" id="PTHR10120">
    <property type="entry name" value="CAAX PRENYL PROTEASE 1"/>
    <property type="match status" value="1"/>
</dbReference>
<feature type="active site" description="Proton donor" evidence="7">
    <location>
        <position position="311"/>
    </location>
</feature>
<dbReference type="EC" id="3.4.24.84" evidence="9"/>
<evidence type="ECO:0000256" key="1">
    <source>
        <dbReference type="ARBA" id="ARBA00022670"/>
    </source>
</evidence>
<dbReference type="EMBL" id="HBIE01015205">
    <property type="protein sequence ID" value="CAE0309766.1"/>
    <property type="molecule type" value="Transcribed_RNA"/>
</dbReference>
<evidence type="ECO:0000256" key="7">
    <source>
        <dbReference type="PIRSR" id="PIRSR627057-1"/>
    </source>
</evidence>
<keyword evidence="9" id="KW-0472">Membrane</keyword>
<feature type="domain" description="Peptidase M48" evidence="10">
    <location>
        <begin position="160"/>
        <end position="363"/>
    </location>
</feature>
<keyword evidence="2 8" id="KW-0479">Metal-binding</keyword>
<keyword evidence="5 9" id="KW-0482">Metalloprotease</keyword>